<dbReference type="PANTHER" id="PTHR39200:SF1">
    <property type="entry name" value="AUTO-TRANSPORTER ADHESIN HEAD GIN DOMAIN-CONTAINING PROTEIN-RELATED"/>
    <property type="match status" value="1"/>
</dbReference>
<dbReference type="PANTHER" id="PTHR39200">
    <property type="entry name" value="HYPOTHETICAL EXPORTED PROTEIN"/>
    <property type="match status" value="1"/>
</dbReference>
<organism evidence="2 3">
    <name type="scientific">Sphingomonas dokdonensis</name>
    <dbReference type="NCBI Taxonomy" id="344880"/>
    <lineage>
        <taxon>Bacteria</taxon>
        <taxon>Pseudomonadati</taxon>
        <taxon>Pseudomonadota</taxon>
        <taxon>Alphaproteobacteria</taxon>
        <taxon>Sphingomonadales</taxon>
        <taxon>Sphingomonadaceae</taxon>
        <taxon>Sphingomonas</taxon>
    </lineage>
</organism>
<evidence type="ECO:0000313" key="3">
    <source>
        <dbReference type="Proteomes" id="UP000197290"/>
    </source>
</evidence>
<dbReference type="Gene3D" id="2.160.20.120">
    <property type="match status" value="1"/>
</dbReference>
<dbReference type="Proteomes" id="UP000197290">
    <property type="component" value="Unassembled WGS sequence"/>
</dbReference>
<comment type="caution">
    <text evidence="2">The sequence shown here is derived from an EMBL/GenBank/DDBJ whole genome shotgun (WGS) entry which is preliminary data.</text>
</comment>
<proteinExistence type="predicted"/>
<protein>
    <recommendedName>
        <fullName evidence="1">Putative auto-transporter adhesin head GIN domain-containing protein</fullName>
    </recommendedName>
</protein>
<dbReference type="EMBL" id="NBBI01000005">
    <property type="protein sequence ID" value="OWK28890.1"/>
    <property type="molecule type" value="Genomic_DNA"/>
</dbReference>
<name>A0A245ZGL1_9SPHN</name>
<evidence type="ECO:0000313" key="2">
    <source>
        <dbReference type="EMBL" id="OWK28890.1"/>
    </source>
</evidence>
<keyword evidence="3" id="KW-1185">Reference proteome</keyword>
<reference evidence="2 3" key="1">
    <citation type="submission" date="2017-03" db="EMBL/GenBank/DDBJ databases">
        <title>Genome sequence of Sphingomonas dokdonensis DSM 21029.</title>
        <authorList>
            <person name="Poehlein A."/>
            <person name="Wuebbeler J.H."/>
            <person name="Steinbuechel A."/>
            <person name="Daniel R."/>
        </authorList>
    </citation>
    <scope>NUCLEOTIDE SEQUENCE [LARGE SCALE GENOMIC DNA]</scope>
    <source>
        <strain evidence="2 3">DSM 21029</strain>
    </source>
</reference>
<dbReference type="InterPro" id="IPR021255">
    <property type="entry name" value="DUF2807"/>
</dbReference>
<gene>
    <name evidence="2" type="ORF">SPDO_27260</name>
</gene>
<feature type="domain" description="Putative auto-transporter adhesin head GIN" evidence="1">
    <location>
        <begin position="42"/>
        <end position="221"/>
    </location>
</feature>
<dbReference type="AlphaFoldDB" id="A0A245ZGL1"/>
<accession>A0A245ZGL1</accession>
<dbReference type="Pfam" id="PF10988">
    <property type="entry name" value="DUF2807"/>
    <property type="match status" value="1"/>
</dbReference>
<evidence type="ECO:0000259" key="1">
    <source>
        <dbReference type="Pfam" id="PF10988"/>
    </source>
</evidence>
<sequence>MRYMALALLIPLAACGGWSSDDDVPGVAGSGSGNERRYAVADFTGVDQRGPDDVDIRVGSGFSVRAEGDEKVLGRLKIAKDGDRLLITREGSMMRWGSTSGAAKIFVTMPRVERVRSAGSGDVAIDRIEGAGFDGSIAGSGSMALGRVALDKLELSIAGSGSVTAAGEAQALNVNIAGSGDVDAAALRAARADVNIAGAGDIRATVNGPAKVAIMGAGNVDLGPQATCDVTKMGAGSVRCGG</sequence>